<dbReference type="InterPro" id="IPR044742">
    <property type="entry name" value="DEAD/DEAH_RhlB"/>
</dbReference>
<dbReference type="Pfam" id="PF00270">
    <property type="entry name" value="DEAD"/>
    <property type="match status" value="1"/>
</dbReference>
<dbReference type="CDD" id="cd18787">
    <property type="entry name" value="SF2_C_DEAD"/>
    <property type="match status" value="1"/>
</dbReference>
<evidence type="ECO:0000256" key="6">
    <source>
        <dbReference type="SAM" id="MobiDB-lite"/>
    </source>
</evidence>
<feature type="domain" description="Helicase ATP-binding" evidence="7">
    <location>
        <begin position="153"/>
        <end position="345"/>
    </location>
</feature>
<feature type="region of interest" description="Disordered" evidence="6">
    <location>
        <begin position="103"/>
        <end position="122"/>
    </location>
</feature>
<evidence type="ECO:0000256" key="2">
    <source>
        <dbReference type="ARBA" id="ARBA00022801"/>
    </source>
</evidence>
<organism evidence="10 11">
    <name type="scientific">Coccomyxa subellipsoidea</name>
    <dbReference type="NCBI Taxonomy" id="248742"/>
    <lineage>
        <taxon>Eukaryota</taxon>
        <taxon>Viridiplantae</taxon>
        <taxon>Chlorophyta</taxon>
        <taxon>core chlorophytes</taxon>
        <taxon>Trebouxiophyceae</taxon>
        <taxon>Trebouxiophyceae incertae sedis</taxon>
        <taxon>Coccomyxaceae</taxon>
        <taxon>Coccomyxa</taxon>
    </lineage>
</organism>
<gene>
    <name evidence="10" type="ORF">WJX75_002476</name>
</gene>
<evidence type="ECO:0000256" key="4">
    <source>
        <dbReference type="ARBA" id="ARBA00022840"/>
    </source>
</evidence>
<dbReference type="SMART" id="SM00490">
    <property type="entry name" value="HELICc"/>
    <property type="match status" value="1"/>
</dbReference>
<dbReference type="InterPro" id="IPR011545">
    <property type="entry name" value="DEAD/DEAH_box_helicase_dom"/>
</dbReference>
<dbReference type="PANTHER" id="PTHR47963:SF3">
    <property type="entry name" value="DEAD-BOX ATP-DEPENDENT RNA HELICASE 47, MITOCHONDRIAL"/>
    <property type="match status" value="1"/>
</dbReference>
<evidence type="ECO:0000256" key="5">
    <source>
        <dbReference type="PROSITE-ProRule" id="PRU00552"/>
    </source>
</evidence>
<dbReference type="SMART" id="SM00487">
    <property type="entry name" value="DEXDc"/>
    <property type="match status" value="1"/>
</dbReference>
<dbReference type="InterPro" id="IPR014001">
    <property type="entry name" value="Helicase_ATP-bd"/>
</dbReference>
<evidence type="ECO:0000259" key="7">
    <source>
        <dbReference type="PROSITE" id="PS51192"/>
    </source>
</evidence>
<dbReference type="PANTHER" id="PTHR47963">
    <property type="entry name" value="DEAD-BOX ATP-DEPENDENT RNA HELICASE 47, MITOCHONDRIAL"/>
    <property type="match status" value="1"/>
</dbReference>
<dbReference type="InterPro" id="IPR050547">
    <property type="entry name" value="DEAD_box_RNA_helicases"/>
</dbReference>
<dbReference type="CDD" id="cd00268">
    <property type="entry name" value="DEADc"/>
    <property type="match status" value="1"/>
</dbReference>
<keyword evidence="3" id="KW-0347">Helicase</keyword>
<dbReference type="EMBL" id="JALJOT010000001">
    <property type="protein sequence ID" value="KAK9918238.1"/>
    <property type="molecule type" value="Genomic_DNA"/>
</dbReference>
<dbReference type="Pfam" id="PF00271">
    <property type="entry name" value="Helicase_C"/>
    <property type="match status" value="1"/>
</dbReference>
<feature type="domain" description="DEAD-box RNA helicase Q" evidence="9">
    <location>
        <begin position="122"/>
        <end position="150"/>
    </location>
</feature>
<evidence type="ECO:0008006" key="12">
    <source>
        <dbReference type="Google" id="ProtNLM"/>
    </source>
</evidence>
<keyword evidence="11" id="KW-1185">Reference proteome</keyword>
<keyword evidence="1" id="KW-0547">Nucleotide-binding</keyword>
<dbReference type="PROSITE" id="PS51192">
    <property type="entry name" value="HELICASE_ATP_BIND_1"/>
    <property type="match status" value="1"/>
</dbReference>
<evidence type="ECO:0000259" key="8">
    <source>
        <dbReference type="PROSITE" id="PS51194"/>
    </source>
</evidence>
<accession>A0ABR2Z237</accession>
<sequence length="585" mass="62771">MLMSFTAKTIQQVLVRNAAILGHRHYAASTKQAAVKWPTILFKAATERGAVRTNARKASGGARRRREELGSAGPAVLTDDPSESGAAGPDVLTDNPSEADAQLKERRVDSSQASTSGRTPEQAFLTLGVDDRLLGRLHEMGIREPTQVQEASIGKVLRGDNIAIQCYTGSGKTLAYLLPVLSMALQRAEAEFEALAAQNKSALAGSLQAVVVVPSRELAMQIARVGQSLLPHQARGCVQQAIGGANINRQVEAIKQNKPLMVVGTPGRLAELSRSGALQTHPAGILVLDEVDQLLAVQFREDMTRLTEHVGRKASNGRQTILVSATLTQNVLVQCEKWCPKAEAVFSSVQAAQPGQQKKQQPTSPSAPQWGWDDLKFSAGDTLNPATQGSAGGVGTADAMPLMPPQLEHGWLLVDRRHRVDAVRRVIHALNSHRALVFMNFQQRLNDTKYKLEVHKMSVGTLSGDMGKTERANVLRQFARGDFRALIVSDVAARGLDLPDCDAVINLELPSDASHYAHRAGRTGRAGRDGVVVSLAESSESFVMQKLARRLGVPIPELRIQGGVIEPIPSEPAATAAAAGAEVKK</sequence>
<feature type="domain" description="Helicase C-terminal" evidence="8">
    <location>
        <begin position="422"/>
        <end position="566"/>
    </location>
</feature>
<protein>
    <recommendedName>
        <fullName evidence="12">P-loop containing nucleoside triphosphate hydrolase protein</fullName>
    </recommendedName>
</protein>
<dbReference type="InterPro" id="IPR014014">
    <property type="entry name" value="RNA_helicase_DEAD_Q_motif"/>
</dbReference>
<keyword evidence="4" id="KW-0067">ATP-binding</keyword>
<evidence type="ECO:0000256" key="1">
    <source>
        <dbReference type="ARBA" id="ARBA00022741"/>
    </source>
</evidence>
<name>A0ABR2Z237_9CHLO</name>
<dbReference type="InterPro" id="IPR027417">
    <property type="entry name" value="P-loop_NTPase"/>
</dbReference>
<dbReference type="PROSITE" id="PS51194">
    <property type="entry name" value="HELICASE_CTER"/>
    <property type="match status" value="1"/>
</dbReference>
<keyword evidence="2" id="KW-0378">Hydrolase</keyword>
<dbReference type="Proteomes" id="UP001491310">
    <property type="component" value="Unassembled WGS sequence"/>
</dbReference>
<dbReference type="SUPFAM" id="SSF52540">
    <property type="entry name" value="P-loop containing nucleoside triphosphate hydrolases"/>
    <property type="match status" value="1"/>
</dbReference>
<evidence type="ECO:0000259" key="9">
    <source>
        <dbReference type="PROSITE" id="PS51195"/>
    </source>
</evidence>
<comment type="caution">
    <text evidence="10">The sequence shown here is derived from an EMBL/GenBank/DDBJ whole genome shotgun (WGS) entry which is preliminary data.</text>
</comment>
<evidence type="ECO:0000256" key="3">
    <source>
        <dbReference type="ARBA" id="ARBA00022806"/>
    </source>
</evidence>
<dbReference type="InterPro" id="IPR001650">
    <property type="entry name" value="Helicase_C-like"/>
</dbReference>
<reference evidence="10 11" key="1">
    <citation type="journal article" date="2024" name="Nat. Commun.">
        <title>Phylogenomics reveals the evolutionary origins of lichenization in chlorophyte algae.</title>
        <authorList>
            <person name="Puginier C."/>
            <person name="Libourel C."/>
            <person name="Otte J."/>
            <person name="Skaloud P."/>
            <person name="Haon M."/>
            <person name="Grisel S."/>
            <person name="Petersen M."/>
            <person name="Berrin J.G."/>
            <person name="Delaux P.M."/>
            <person name="Dal Grande F."/>
            <person name="Keller J."/>
        </authorList>
    </citation>
    <scope>NUCLEOTIDE SEQUENCE [LARGE SCALE GENOMIC DNA]</scope>
    <source>
        <strain evidence="10 11">SAG 216-7</strain>
    </source>
</reference>
<feature type="compositionally biased region" description="Polar residues" evidence="6">
    <location>
        <begin position="110"/>
        <end position="119"/>
    </location>
</feature>
<feature type="short sequence motif" description="Q motif" evidence="5">
    <location>
        <begin position="122"/>
        <end position="150"/>
    </location>
</feature>
<evidence type="ECO:0000313" key="10">
    <source>
        <dbReference type="EMBL" id="KAK9918238.1"/>
    </source>
</evidence>
<dbReference type="Gene3D" id="3.40.50.300">
    <property type="entry name" value="P-loop containing nucleotide triphosphate hydrolases"/>
    <property type="match status" value="2"/>
</dbReference>
<proteinExistence type="predicted"/>
<feature type="region of interest" description="Disordered" evidence="6">
    <location>
        <begin position="51"/>
        <end position="96"/>
    </location>
</feature>
<dbReference type="PROSITE" id="PS51195">
    <property type="entry name" value="Q_MOTIF"/>
    <property type="match status" value="1"/>
</dbReference>
<evidence type="ECO:0000313" key="11">
    <source>
        <dbReference type="Proteomes" id="UP001491310"/>
    </source>
</evidence>